<keyword evidence="6 7" id="KW-0472">Membrane</keyword>
<dbReference type="SUPFAM" id="SSF103473">
    <property type="entry name" value="MFS general substrate transporter"/>
    <property type="match status" value="1"/>
</dbReference>
<dbReference type="GO" id="GO:0022857">
    <property type="term" value="F:transmembrane transporter activity"/>
    <property type="evidence" value="ECO:0007669"/>
    <property type="project" value="InterPro"/>
</dbReference>
<feature type="transmembrane region" description="Helical" evidence="7">
    <location>
        <begin position="383"/>
        <end position="406"/>
    </location>
</feature>
<proteinExistence type="predicted"/>
<evidence type="ECO:0000256" key="5">
    <source>
        <dbReference type="ARBA" id="ARBA00022989"/>
    </source>
</evidence>
<accession>A0AAU9JUS9</accession>
<evidence type="ECO:0000256" key="6">
    <source>
        <dbReference type="ARBA" id="ARBA00023136"/>
    </source>
</evidence>
<dbReference type="EMBL" id="CAJZBQ010000047">
    <property type="protein sequence ID" value="CAG9329345.1"/>
    <property type="molecule type" value="Genomic_DNA"/>
</dbReference>
<evidence type="ECO:0000256" key="1">
    <source>
        <dbReference type="ARBA" id="ARBA00004651"/>
    </source>
</evidence>
<protein>
    <recommendedName>
        <fullName evidence="8">Major facilitator superfamily (MFS) profile domain-containing protein</fullName>
    </recommendedName>
</protein>
<keyword evidence="5 7" id="KW-1133">Transmembrane helix</keyword>
<feature type="transmembrane region" description="Helical" evidence="7">
    <location>
        <begin position="201"/>
        <end position="221"/>
    </location>
</feature>
<dbReference type="InterPro" id="IPR050171">
    <property type="entry name" value="MFS_Transporters"/>
</dbReference>
<feature type="transmembrane region" description="Helical" evidence="7">
    <location>
        <begin position="119"/>
        <end position="145"/>
    </location>
</feature>
<keyword evidence="4 7" id="KW-0812">Transmembrane</keyword>
<reference evidence="9" key="1">
    <citation type="submission" date="2021-09" db="EMBL/GenBank/DDBJ databases">
        <authorList>
            <consortium name="AG Swart"/>
            <person name="Singh M."/>
            <person name="Singh A."/>
            <person name="Seah K."/>
            <person name="Emmerich C."/>
        </authorList>
    </citation>
    <scope>NUCLEOTIDE SEQUENCE</scope>
    <source>
        <strain evidence="9">ATCC30299</strain>
    </source>
</reference>
<organism evidence="9 10">
    <name type="scientific">Blepharisma stoltei</name>
    <dbReference type="NCBI Taxonomy" id="1481888"/>
    <lineage>
        <taxon>Eukaryota</taxon>
        <taxon>Sar</taxon>
        <taxon>Alveolata</taxon>
        <taxon>Ciliophora</taxon>
        <taxon>Postciliodesmatophora</taxon>
        <taxon>Heterotrichea</taxon>
        <taxon>Heterotrichida</taxon>
        <taxon>Blepharismidae</taxon>
        <taxon>Blepharisma</taxon>
    </lineage>
</organism>
<keyword evidence="10" id="KW-1185">Reference proteome</keyword>
<dbReference type="InterPro" id="IPR020846">
    <property type="entry name" value="MFS_dom"/>
</dbReference>
<feature type="transmembrane region" description="Helical" evidence="7">
    <location>
        <begin position="294"/>
        <end position="317"/>
    </location>
</feature>
<feature type="transmembrane region" description="Helical" evidence="7">
    <location>
        <begin position="256"/>
        <end position="274"/>
    </location>
</feature>
<name>A0AAU9JUS9_9CILI</name>
<dbReference type="PROSITE" id="PS50850">
    <property type="entry name" value="MFS"/>
    <property type="match status" value="1"/>
</dbReference>
<feature type="domain" description="Major facilitator superfamily (MFS) profile" evidence="8">
    <location>
        <begin position="259"/>
        <end position="465"/>
    </location>
</feature>
<keyword evidence="3" id="KW-1003">Cell membrane</keyword>
<evidence type="ECO:0000256" key="3">
    <source>
        <dbReference type="ARBA" id="ARBA00022475"/>
    </source>
</evidence>
<dbReference type="Pfam" id="PF07690">
    <property type="entry name" value="MFS_1"/>
    <property type="match status" value="1"/>
</dbReference>
<comment type="caution">
    <text evidence="9">The sequence shown here is derived from an EMBL/GenBank/DDBJ whole genome shotgun (WGS) entry which is preliminary data.</text>
</comment>
<keyword evidence="2" id="KW-0813">Transport</keyword>
<evidence type="ECO:0000259" key="8">
    <source>
        <dbReference type="PROSITE" id="PS50850"/>
    </source>
</evidence>
<dbReference type="Proteomes" id="UP001162131">
    <property type="component" value="Unassembled WGS sequence"/>
</dbReference>
<feature type="transmembrane region" description="Helical" evidence="7">
    <location>
        <begin position="418"/>
        <end position="438"/>
    </location>
</feature>
<sequence>MENGYKDLDSNTSKADEYVELNPYETYKKSFSWLWESPKDLWILYIVKLVGFSGFSIGVVANSIYVTEILDFSDTEYAFYAFSQSLIVCFYALALGWLIDRLGVRISMLLTNGAGIASYTLLIIVSSTAVRLCVLLFILTITWSINNASVKLGIKKYTSHRSRSIAYSMFTVFMSLCVGIASIIVGISFNFGDDEDEDTYFVLFLIAASLMGLGFALSILLRELDFNMRGEEELDIDTKRETKWQAFKAAFSYKSFWRLMGVAFCISLTRTVYVHVLYTLPLYMERDLGNDSQFAYVIGSIQLMTIIFTPIMTVMVYYYDKYTILIIGGSLCAISPLALIFGGNYFTILTFAFILSIGDSISFPRLIEYTLEQAVPGREGSYFLLSSFPLTVGSLIAGLSSGLLLGEYCPEDGENRCWMVWLVISSIALVGAISLFFLRKWLEQPVLEPNPYVSWSHEADNDKHN</sequence>
<evidence type="ECO:0000256" key="7">
    <source>
        <dbReference type="SAM" id="Phobius"/>
    </source>
</evidence>
<dbReference type="PANTHER" id="PTHR23517:SF3">
    <property type="entry name" value="INTEGRAL MEMBRANE TRANSPORT PROTEIN"/>
    <property type="match status" value="1"/>
</dbReference>
<feature type="transmembrane region" description="Helical" evidence="7">
    <location>
        <begin position="42"/>
        <end position="65"/>
    </location>
</feature>
<dbReference type="PANTHER" id="PTHR23517">
    <property type="entry name" value="RESISTANCE PROTEIN MDTM, PUTATIVE-RELATED-RELATED"/>
    <property type="match status" value="1"/>
</dbReference>
<evidence type="ECO:0000256" key="2">
    <source>
        <dbReference type="ARBA" id="ARBA00022448"/>
    </source>
</evidence>
<comment type="subcellular location">
    <subcellularLocation>
        <location evidence="1">Cell membrane</location>
        <topology evidence="1">Multi-pass membrane protein</topology>
    </subcellularLocation>
</comment>
<feature type="transmembrane region" description="Helical" evidence="7">
    <location>
        <begin position="77"/>
        <end position="99"/>
    </location>
</feature>
<dbReference type="AlphaFoldDB" id="A0AAU9JUS9"/>
<dbReference type="InterPro" id="IPR036259">
    <property type="entry name" value="MFS_trans_sf"/>
</dbReference>
<evidence type="ECO:0000256" key="4">
    <source>
        <dbReference type="ARBA" id="ARBA00022692"/>
    </source>
</evidence>
<dbReference type="InterPro" id="IPR011701">
    <property type="entry name" value="MFS"/>
</dbReference>
<evidence type="ECO:0000313" key="10">
    <source>
        <dbReference type="Proteomes" id="UP001162131"/>
    </source>
</evidence>
<evidence type="ECO:0000313" key="9">
    <source>
        <dbReference type="EMBL" id="CAG9329345.1"/>
    </source>
</evidence>
<dbReference type="Gene3D" id="1.20.1250.20">
    <property type="entry name" value="MFS general substrate transporter like domains"/>
    <property type="match status" value="1"/>
</dbReference>
<gene>
    <name evidence="9" type="ORF">BSTOLATCC_MIC48169</name>
</gene>
<feature type="transmembrane region" description="Helical" evidence="7">
    <location>
        <begin position="165"/>
        <end position="189"/>
    </location>
</feature>
<dbReference type="GO" id="GO:0005886">
    <property type="term" value="C:plasma membrane"/>
    <property type="evidence" value="ECO:0007669"/>
    <property type="project" value="UniProtKB-SubCell"/>
</dbReference>